<sequence>MITKVHIRGFRCFKELIFEPDEKMNIIVGGNEAGKSTILEAISMVLTGRLNGGRWASDLLNPYWFNKDLVVAFFDDLEAGKKPKPPEFRIDVYLDVERGDAEKMRGMHNMAKEDSVGVTMHAHPDEDYVQELESYLEQPDCPRVLPVEYYRLDWHDFHSTSLYRKPKDINIVVIDGQTIRSERALDYYTKQLLEERLDERARTGIAVEYRKMRSKLGQDLLTDLNRSLAQESEGLRGPTVGVQVDQSRAASWEATLVPDLDSIPFSLSGQGEQAIAKTILAMDRTASKSNYVLVEEPENHLSHTRLRVLLKLISALAADRQVFITTHSSYVLNRLGVDQLALLSNGGIHKLGDMDATTTAYFRKLSGFDTLRILLADRMVLVEGPSDEILFNRFFSDKYDKEPLDMGVDVMSISGTSFRRGFELAALLDKRMVAIRDNDGKSPDDVRAKLNAYLIDGRRELYVGEVAGGETLEPQLIYANGEDVIRRSLDVQDCDDVLKWMTSHKTDAALALAETAEELSAPKYISEAIVAIMADTPAGS</sequence>
<dbReference type="InterPro" id="IPR003959">
    <property type="entry name" value="ATPase_AAA_core"/>
</dbReference>
<proteinExistence type="predicted"/>
<dbReference type="Gene3D" id="3.40.50.300">
    <property type="entry name" value="P-loop containing nucleotide triphosphate hydrolases"/>
    <property type="match status" value="2"/>
</dbReference>
<name>A0AAU7V6I3_9ACTO</name>
<evidence type="ECO:0000259" key="3">
    <source>
        <dbReference type="Pfam" id="PF20469"/>
    </source>
</evidence>
<feature type="domain" description="OLD protein-like TOPRIM" evidence="3">
    <location>
        <begin position="374"/>
        <end position="439"/>
    </location>
</feature>
<evidence type="ECO:0000259" key="2">
    <source>
        <dbReference type="Pfam" id="PF13476"/>
    </source>
</evidence>
<dbReference type="Pfam" id="PF20469">
    <property type="entry name" value="OLD-like_TOPRIM"/>
    <property type="match status" value="1"/>
</dbReference>
<dbReference type="GO" id="GO:0016887">
    <property type="term" value="F:ATP hydrolysis activity"/>
    <property type="evidence" value="ECO:0007669"/>
    <property type="project" value="InterPro"/>
</dbReference>
<accession>A0AAU7V6I3</accession>
<dbReference type="CDD" id="cd01026">
    <property type="entry name" value="TOPRIM_OLD"/>
    <property type="match status" value="1"/>
</dbReference>
<dbReference type="InterPro" id="IPR038729">
    <property type="entry name" value="Rad50/SbcC_AAA"/>
</dbReference>
<dbReference type="InterPro" id="IPR034139">
    <property type="entry name" value="TOPRIM_OLD"/>
</dbReference>
<evidence type="ECO:0000259" key="1">
    <source>
        <dbReference type="Pfam" id="PF13304"/>
    </source>
</evidence>
<dbReference type="KEGG" id="sapp:SAC06_09715"/>
<gene>
    <name evidence="4" type="ORF">SAC06_09715</name>
</gene>
<dbReference type="InterPro" id="IPR027417">
    <property type="entry name" value="P-loop_NTPase"/>
</dbReference>
<protein>
    <submittedName>
        <fullName evidence="4">AAA family ATPase</fullName>
    </submittedName>
</protein>
<dbReference type="SUPFAM" id="SSF52540">
    <property type="entry name" value="P-loop containing nucleoside triphosphate hydrolases"/>
    <property type="match status" value="1"/>
</dbReference>
<dbReference type="PANTHER" id="PTHR43581:SF4">
    <property type="entry name" value="ATP_GTP PHOSPHATASE"/>
    <property type="match status" value="1"/>
</dbReference>
<dbReference type="PANTHER" id="PTHR43581">
    <property type="entry name" value="ATP/GTP PHOSPHATASE"/>
    <property type="match status" value="1"/>
</dbReference>
<dbReference type="InterPro" id="IPR051396">
    <property type="entry name" value="Bact_Antivir_Def_Nuclease"/>
</dbReference>
<dbReference type="GO" id="GO:0005524">
    <property type="term" value="F:ATP binding"/>
    <property type="evidence" value="ECO:0007669"/>
    <property type="project" value="InterPro"/>
</dbReference>
<feature type="domain" description="ATPase AAA-type core" evidence="1">
    <location>
        <begin position="191"/>
        <end position="333"/>
    </location>
</feature>
<dbReference type="RefSeq" id="WP_350258105.1">
    <property type="nucleotide sequence ID" value="NZ_CP138335.1"/>
</dbReference>
<dbReference type="GO" id="GO:0006302">
    <property type="term" value="P:double-strand break repair"/>
    <property type="evidence" value="ECO:0007669"/>
    <property type="project" value="InterPro"/>
</dbReference>
<dbReference type="Pfam" id="PF13476">
    <property type="entry name" value="AAA_23"/>
    <property type="match status" value="1"/>
</dbReference>
<feature type="domain" description="Rad50/SbcC-type AAA" evidence="2">
    <location>
        <begin position="4"/>
        <end position="52"/>
    </location>
</feature>
<dbReference type="AlphaFoldDB" id="A0AAU7V6I3"/>
<reference evidence="4" key="1">
    <citation type="submission" date="2023-11" db="EMBL/GenBank/DDBJ databases">
        <title>Scrofimicrobium hongkongense sp. nov., isolated from a patient with peritonitis.</title>
        <authorList>
            <person name="Lao H.Y."/>
            <person name="Wong A.Y.P."/>
            <person name="Ng T.L."/>
            <person name="Wong R.Y.L."/>
            <person name="Yau M.C.Y."/>
            <person name="Lam J.Y.W."/>
            <person name="Siu G.K.H."/>
        </authorList>
    </citation>
    <scope>NUCLEOTIDE SEQUENCE</scope>
    <source>
        <strain evidence="4">R131</strain>
    </source>
</reference>
<dbReference type="EMBL" id="CP138335">
    <property type="protein sequence ID" value="XBW07904.1"/>
    <property type="molecule type" value="Genomic_DNA"/>
</dbReference>
<dbReference type="Pfam" id="PF13304">
    <property type="entry name" value="AAA_21"/>
    <property type="match status" value="1"/>
</dbReference>
<evidence type="ECO:0000313" key="4">
    <source>
        <dbReference type="EMBL" id="XBW07904.1"/>
    </source>
</evidence>
<organism evidence="4">
    <name type="scientific">Scrofimicrobium appendicitidis</name>
    <dbReference type="NCBI Taxonomy" id="3079930"/>
    <lineage>
        <taxon>Bacteria</taxon>
        <taxon>Bacillati</taxon>
        <taxon>Actinomycetota</taxon>
        <taxon>Actinomycetes</taxon>
        <taxon>Actinomycetales</taxon>
        <taxon>Actinomycetaceae</taxon>
        <taxon>Scrofimicrobium</taxon>
    </lineage>
</organism>